<dbReference type="RefSeq" id="WP_115302254.1">
    <property type="nucleotide sequence ID" value="NZ_CAAAHO010000001.1"/>
</dbReference>
<dbReference type="AlphaFoldDB" id="A0A378I1G0"/>
<reference evidence="2 3" key="1">
    <citation type="submission" date="2018-06" db="EMBL/GenBank/DDBJ databases">
        <authorList>
            <consortium name="Pathogen Informatics"/>
            <person name="Doyle S."/>
        </authorList>
    </citation>
    <scope>NUCLEOTIDE SEQUENCE [LARGE SCALE GENOMIC DNA]</scope>
    <source>
        <strain evidence="2 3">NCTC13315</strain>
    </source>
</reference>
<dbReference type="Proteomes" id="UP000254968">
    <property type="component" value="Unassembled WGS sequence"/>
</dbReference>
<organism evidence="2 3">
    <name type="scientific">Legionella beliardensis</name>
    <dbReference type="NCBI Taxonomy" id="91822"/>
    <lineage>
        <taxon>Bacteria</taxon>
        <taxon>Pseudomonadati</taxon>
        <taxon>Pseudomonadota</taxon>
        <taxon>Gammaproteobacteria</taxon>
        <taxon>Legionellales</taxon>
        <taxon>Legionellaceae</taxon>
        <taxon>Legionella</taxon>
    </lineage>
</organism>
<sequence length="375" mass="42914">MHEKQIIIDLSEPGAKLSSSGKVLKQKWDIMHPSAKDSCRVFSYEEFRQLNERLQSPPEFKRATDPKDTAKLRVYIIGHYSSKADEICLPGGQPISDKDIARVSNYLIHNRNATINLVSCKAGADNNNNSSYGAKLYRTINNLRKTENPKSTPVPVIARTTLAIIDPKFKRKVTLALEVDEKAYLKKEKQRGKAPKGSGEKKALTDELRAEQRHRQYGTKVAYTEKDGTIKKLDGYDFLWKERVISMLLKCKENTSVKEKKGLFVNWLLTFEKQTPEQIYQTLVHEKNKVNTVLNKHSNLFSQLIRKDPESFVEISKLIKEREKILAADNMIEEQDAERLEDLDNSATIKEPSAEYSEEVYSAEDDIVTRINHSL</sequence>
<evidence type="ECO:0000256" key="1">
    <source>
        <dbReference type="SAM" id="MobiDB-lite"/>
    </source>
</evidence>
<proteinExistence type="predicted"/>
<dbReference type="EMBL" id="UGNV01000001">
    <property type="protein sequence ID" value="STX28515.1"/>
    <property type="molecule type" value="Genomic_DNA"/>
</dbReference>
<evidence type="ECO:0000313" key="2">
    <source>
        <dbReference type="EMBL" id="STX28515.1"/>
    </source>
</evidence>
<dbReference type="InterPro" id="IPR038383">
    <property type="entry name" value="CPD_dom_sf"/>
</dbReference>
<keyword evidence="3" id="KW-1185">Reference proteome</keyword>
<evidence type="ECO:0000313" key="3">
    <source>
        <dbReference type="Proteomes" id="UP000254968"/>
    </source>
</evidence>
<protein>
    <submittedName>
        <fullName evidence="2">Uncharacterized protein</fullName>
    </submittedName>
</protein>
<name>A0A378I1G0_9GAMM</name>
<gene>
    <name evidence="2" type="ORF">NCTC13315_01045</name>
</gene>
<dbReference type="Gene3D" id="3.40.50.11050">
    <property type="match status" value="1"/>
</dbReference>
<accession>A0A378I1G0</accession>
<feature type="region of interest" description="Disordered" evidence="1">
    <location>
        <begin position="187"/>
        <end position="206"/>
    </location>
</feature>